<gene>
    <name evidence="6" type="ORF">G3M56_000090</name>
</gene>
<evidence type="ECO:0000256" key="5">
    <source>
        <dbReference type="ARBA" id="ARBA00022842"/>
    </source>
</evidence>
<dbReference type="GO" id="GO:0004518">
    <property type="term" value="F:nuclease activity"/>
    <property type="evidence" value="ECO:0007669"/>
    <property type="project" value="UniProtKB-KW"/>
</dbReference>
<evidence type="ECO:0000256" key="1">
    <source>
        <dbReference type="ARBA" id="ARBA00001946"/>
    </source>
</evidence>
<dbReference type="PANTHER" id="PTHR11603:SF147">
    <property type="entry name" value="MEMBRANE PROTEIN"/>
    <property type="match status" value="1"/>
</dbReference>
<dbReference type="Gene3D" id="3.40.50.1010">
    <property type="entry name" value="5'-nuclease"/>
    <property type="match status" value="1"/>
</dbReference>
<dbReference type="Proteomes" id="UP000475117">
    <property type="component" value="Chromosome"/>
</dbReference>
<proteinExistence type="predicted"/>
<evidence type="ECO:0000313" key="7">
    <source>
        <dbReference type="Proteomes" id="UP000475117"/>
    </source>
</evidence>
<comment type="cofactor">
    <cofactor evidence="1">
        <name>Mg(2+)</name>
        <dbReference type="ChEBI" id="CHEBI:18420"/>
    </cofactor>
</comment>
<accession>A0A6B3LD08</accession>
<dbReference type="EMBL" id="CP066776">
    <property type="protein sequence ID" value="QQL45023.1"/>
    <property type="molecule type" value="Genomic_DNA"/>
</dbReference>
<dbReference type="InterPro" id="IPR002792">
    <property type="entry name" value="TRAM_dom"/>
</dbReference>
<name>A0A6B3LD08_9BACT</name>
<keyword evidence="4" id="KW-0378">Hydrolase</keyword>
<protein>
    <submittedName>
        <fullName evidence="6">TRAM domain-containing protein</fullName>
    </submittedName>
</protein>
<keyword evidence="5" id="KW-0460">Magnesium</keyword>
<dbReference type="RefSeq" id="WP_164365353.1">
    <property type="nucleotide sequence ID" value="NZ_CP066776.1"/>
</dbReference>
<sequence length="346" mass="38658">MRSIRIINGVRAAFMLLCFWLGGVMALGIEESFLLGATVGGFIASIFVAVEILASNWSIRGFTTGTFGLLIGIFCAWLVTRIDIFEFDWIDGIPYGDEIPIIYKLSIYFGLGYIGTSLAVRSNRDEFSFIVPYMRFRQEGLQEYPTILDSNILIDGRIRQLVKIKFINGPFVVPRFVLDELQLLADSTNPARRERGKRGLNMVSELQDAHEVEVNVHDDYIDNKRLPVDTRLIQIARRLSARLMTNDVNLAQVAKVQMVPVLNLNELANAMRPQLLIGDTIELELTKPGKDAHQAVGYLEDGTMIVVNHASQFIGQSVEVLVSSTIQTSSGRLTFGELAKPEDDSK</sequence>
<dbReference type="GO" id="GO:0016740">
    <property type="term" value="F:transferase activity"/>
    <property type="evidence" value="ECO:0007669"/>
    <property type="project" value="UniProtKB-KW"/>
</dbReference>
<dbReference type="Pfam" id="PF01938">
    <property type="entry name" value="TRAM"/>
    <property type="match status" value="1"/>
</dbReference>
<dbReference type="GO" id="GO:0016787">
    <property type="term" value="F:hydrolase activity"/>
    <property type="evidence" value="ECO:0007669"/>
    <property type="project" value="UniProtKB-KW"/>
</dbReference>
<dbReference type="PROSITE" id="PS50926">
    <property type="entry name" value="TRAM"/>
    <property type="match status" value="1"/>
</dbReference>
<dbReference type="InterPro" id="IPR029060">
    <property type="entry name" value="PIN-like_dom_sf"/>
</dbReference>
<dbReference type="AlphaFoldDB" id="A0A6B3LD08"/>
<dbReference type="PANTHER" id="PTHR11603">
    <property type="entry name" value="AAA FAMILY ATPASE"/>
    <property type="match status" value="1"/>
</dbReference>
<keyword evidence="2" id="KW-0808">Transferase</keyword>
<dbReference type="SUPFAM" id="SSF88723">
    <property type="entry name" value="PIN domain-like"/>
    <property type="match status" value="1"/>
</dbReference>
<reference evidence="6 7" key="1">
    <citation type="submission" date="2020-12" db="EMBL/GenBank/DDBJ databases">
        <title>Sulforoseuscoccus oceanibium gen. nov., sp. nov., a representative of the phylum Verrucomicrobia with special cytoplasmic membrane, and proposal of Sulforoseuscoccusaceae fam. nov.</title>
        <authorList>
            <person name="Xi F."/>
        </authorList>
    </citation>
    <scope>NUCLEOTIDE SEQUENCE [LARGE SCALE GENOMIC DNA]</scope>
    <source>
        <strain evidence="6 7">T37</strain>
    </source>
</reference>
<evidence type="ECO:0000256" key="2">
    <source>
        <dbReference type="ARBA" id="ARBA00022679"/>
    </source>
</evidence>
<dbReference type="CDD" id="cd09877">
    <property type="entry name" value="PIN_YacL-like"/>
    <property type="match status" value="1"/>
</dbReference>
<dbReference type="InterPro" id="IPR052041">
    <property type="entry name" value="Nucleic_acid_metab_PIN/TRAM"/>
</dbReference>
<evidence type="ECO:0000256" key="3">
    <source>
        <dbReference type="ARBA" id="ARBA00022722"/>
    </source>
</evidence>
<organism evidence="6 7">
    <name type="scientific">Sulfuriroseicoccus oceanibius</name>
    <dbReference type="NCBI Taxonomy" id="2707525"/>
    <lineage>
        <taxon>Bacteria</taxon>
        <taxon>Pseudomonadati</taxon>
        <taxon>Verrucomicrobiota</taxon>
        <taxon>Verrucomicrobiia</taxon>
        <taxon>Verrucomicrobiales</taxon>
        <taxon>Verrucomicrobiaceae</taxon>
        <taxon>Sulfuriroseicoccus</taxon>
    </lineage>
</organism>
<dbReference type="KEGG" id="soa:G3M56_000090"/>
<evidence type="ECO:0000313" key="6">
    <source>
        <dbReference type="EMBL" id="QQL45023.1"/>
    </source>
</evidence>
<evidence type="ECO:0000256" key="4">
    <source>
        <dbReference type="ARBA" id="ARBA00022801"/>
    </source>
</evidence>
<keyword evidence="7" id="KW-1185">Reference proteome</keyword>
<keyword evidence="3" id="KW-0540">Nuclease</keyword>